<protein>
    <submittedName>
        <fullName evidence="1">Triphosphoribosyl-dephospho-CoA synthase</fullName>
    </submittedName>
</protein>
<name>A0A3L7AJ48_9HYPH</name>
<dbReference type="PANTHER" id="PTHR42280:SF1">
    <property type="entry name" value="CITG FAMILY PROTEIN"/>
    <property type="match status" value="1"/>
</dbReference>
<dbReference type="RefSeq" id="WP_121622316.1">
    <property type="nucleotide sequence ID" value="NZ_JACIIW010000006.1"/>
</dbReference>
<proteinExistence type="predicted"/>
<dbReference type="Proteomes" id="UP000269692">
    <property type="component" value="Unassembled WGS sequence"/>
</dbReference>
<keyword evidence="2" id="KW-1185">Reference proteome</keyword>
<dbReference type="OrthoDB" id="8525901at2"/>
<dbReference type="GO" id="GO:0046917">
    <property type="term" value="F:triphosphoribosyl-dephospho-CoA synthase activity"/>
    <property type="evidence" value="ECO:0007669"/>
    <property type="project" value="InterPro"/>
</dbReference>
<reference evidence="1 2" key="1">
    <citation type="submission" date="2018-10" db="EMBL/GenBank/DDBJ databases">
        <title>Xanthobacter tagetidis genome sequencing and assembly.</title>
        <authorList>
            <person name="Maclea K.S."/>
            <person name="Goen A.E."/>
            <person name="Fatima S.A."/>
        </authorList>
    </citation>
    <scope>NUCLEOTIDE SEQUENCE [LARGE SCALE GENOMIC DNA]</scope>
    <source>
        <strain evidence="1 2">ATCC 700314</strain>
    </source>
</reference>
<accession>A0A3L7AJ48</accession>
<dbReference type="Pfam" id="PF01874">
    <property type="entry name" value="CitG"/>
    <property type="match status" value="1"/>
</dbReference>
<organism evidence="1 2">
    <name type="scientific">Xanthobacter tagetidis</name>
    <dbReference type="NCBI Taxonomy" id="60216"/>
    <lineage>
        <taxon>Bacteria</taxon>
        <taxon>Pseudomonadati</taxon>
        <taxon>Pseudomonadota</taxon>
        <taxon>Alphaproteobacteria</taxon>
        <taxon>Hyphomicrobiales</taxon>
        <taxon>Xanthobacteraceae</taxon>
        <taxon>Xanthobacter</taxon>
    </lineage>
</organism>
<dbReference type="InterPro" id="IPR002736">
    <property type="entry name" value="CitG"/>
</dbReference>
<comment type="caution">
    <text evidence="1">The sequence shown here is derived from an EMBL/GenBank/DDBJ whole genome shotgun (WGS) entry which is preliminary data.</text>
</comment>
<dbReference type="AlphaFoldDB" id="A0A3L7AJ48"/>
<sequence length="284" mass="28769">MTLTPPEIARAFADACHAELDALKPGNVHRFAAGHGMETAHFEAAAAASAPWIGAAGLSAGQRIAGAVDAALAAAGLNTNLGIVLLCAPLAQAALAPRPAPLRERLALVLAALDVQDAHDAFGAIARANPGGLGDEPAADARAPAQIPLGAAMALAAHRDMIARQYAGGFAEVFAIGVPPLHGAPLAPARLEDVFLAFLAGHPDSHIARKFGPDAAEAVRAEAEVVRHEIEGLSQQARHGRLLAFDARLKAGGRNPGTSADLTVASCFAAQLLAAEAAQAQAQA</sequence>
<dbReference type="GO" id="GO:0005524">
    <property type="term" value="F:ATP binding"/>
    <property type="evidence" value="ECO:0007669"/>
    <property type="project" value="InterPro"/>
</dbReference>
<dbReference type="PANTHER" id="PTHR42280">
    <property type="entry name" value="CITG FAMILY PROTEIN"/>
    <property type="match status" value="1"/>
</dbReference>
<dbReference type="Gene3D" id="1.10.4200.10">
    <property type="entry name" value="Triphosphoribosyl-dephospho-CoA protein"/>
    <property type="match status" value="1"/>
</dbReference>
<evidence type="ECO:0000313" key="1">
    <source>
        <dbReference type="EMBL" id="RLP80523.1"/>
    </source>
</evidence>
<gene>
    <name evidence="1" type="ORF">D9R14_05595</name>
</gene>
<dbReference type="EMBL" id="RCTF01000003">
    <property type="protein sequence ID" value="RLP80523.1"/>
    <property type="molecule type" value="Genomic_DNA"/>
</dbReference>
<evidence type="ECO:0000313" key="2">
    <source>
        <dbReference type="Proteomes" id="UP000269692"/>
    </source>
</evidence>